<evidence type="ECO:0000256" key="2">
    <source>
        <dbReference type="ARBA" id="ARBA00009256"/>
    </source>
</evidence>
<name>A0A1N6FXH2_9BACT</name>
<dbReference type="SUPFAM" id="SSF52374">
    <property type="entry name" value="Nucleotidylyl transferase"/>
    <property type="match status" value="1"/>
</dbReference>
<dbReference type="PANTHER" id="PTHR21299">
    <property type="entry name" value="CYTIDYLATE KINASE/PANTOATE-BETA-ALANINE LIGASE"/>
    <property type="match status" value="1"/>
</dbReference>
<keyword evidence="3 8" id="KW-0436">Ligase</keyword>
<dbReference type="GO" id="GO:0004592">
    <property type="term" value="F:pantoate-beta-alanine ligase activity"/>
    <property type="evidence" value="ECO:0007669"/>
    <property type="project" value="UniProtKB-UniRule"/>
</dbReference>
<keyword evidence="8" id="KW-0963">Cytoplasm</keyword>
<dbReference type="RefSeq" id="WP_074225614.1">
    <property type="nucleotide sequence ID" value="NZ_FSRC01000002.1"/>
</dbReference>
<evidence type="ECO:0000313" key="9">
    <source>
        <dbReference type="EMBL" id="SIO00056.1"/>
    </source>
</evidence>
<keyword evidence="10" id="KW-1185">Reference proteome</keyword>
<dbReference type="Proteomes" id="UP000185221">
    <property type="component" value="Unassembled WGS sequence"/>
</dbReference>
<evidence type="ECO:0000256" key="6">
    <source>
        <dbReference type="ARBA" id="ARBA00022840"/>
    </source>
</evidence>
<dbReference type="Pfam" id="PF02569">
    <property type="entry name" value="Pantoate_ligase"/>
    <property type="match status" value="1"/>
</dbReference>
<feature type="active site" description="Proton donor" evidence="8">
    <location>
        <position position="37"/>
    </location>
</feature>
<evidence type="ECO:0000256" key="8">
    <source>
        <dbReference type="HAMAP-Rule" id="MF_00158"/>
    </source>
</evidence>
<dbReference type="InterPro" id="IPR014729">
    <property type="entry name" value="Rossmann-like_a/b/a_fold"/>
</dbReference>
<dbReference type="Gene3D" id="3.30.1300.10">
    <property type="entry name" value="Pantoate-beta-alanine ligase, C-terminal domain"/>
    <property type="match status" value="1"/>
</dbReference>
<proteinExistence type="inferred from homology"/>
<evidence type="ECO:0000256" key="7">
    <source>
        <dbReference type="ARBA" id="ARBA00048258"/>
    </source>
</evidence>
<organism evidence="9 10">
    <name type="scientific">Algoriphagus halophilus</name>
    <dbReference type="NCBI Taxonomy" id="226505"/>
    <lineage>
        <taxon>Bacteria</taxon>
        <taxon>Pseudomonadati</taxon>
        <taxon>Bacteroidota</taxon>
        <taxon>Cytophagia</taxon>
        <taxon>Cytophagales</taxon>
        <taxon>Cyclobacteriaceae</taxon>
        <taxon>Algoriphagus</taxon>
    </lineage>
</organism>
<comment type="similarity">
    <text evidence="2 8">Belongs to the pantothenate synthetase family.</text>
</comment>
<dbReference type="CDD" id="cd00560">
    <property type="entry name" value="PanC"/>
    <property type="match status" value="1"/>
</dbReference>
<evidence type="ECO:0000256" key="1">
    <source>
        <dbReference type="ARBA" id="ARBA00004990"/>
    </source>
</evidence>
<evidence type="ECO:0000313" key="10">
    <source>
        <dbReference type="Proteomes" id="UP000185221"/>
    </source>
</evidence>
<dbReference type="UniPathway" id="UPA00028">
    <property type="reaction ID" value="UER00005"/>
</dbReference>
<accession>A0A1N6FXH2</accession>
<dbReference type="GO" id="GO:0005524">
    <property type="term" value="F:ATP binding"/>
    <property type="evidence" value="ECO:0007669"/>
    <property type="project" value="UniProtKB-KW"/>
</dbReference>
<dbReference type="NCBIfam" id="TIGR00125">
    <property type="entry name" value="cyt_tran_rel"/>
    <property type="match status" value="1"/>
</dbReference>
<evidence type="ECO:0000256" key="5">
    <source>
        <dbReference type="ARBA" id="ARBA00022741"/>
    </source>
</evidence>
<comment type="catalytic activity">
    <reaction evidence="7 8">
        <text>(R)-pantoate + beta-alanine + ATP = (R)-pantothenate + AMP + diphosphate + H(+)</text>
        <dbReference type="Rhea" id="RHEA:10912"/>
        <dbReference type="ChEBI" id="CHEBI:15378"/>
        <dbReference type="ChEBI" id="CHEBI:15980"/>
        <dbReference type="ChEBI" id="CHEBI:29032"/>
        <dbReference type="ChEBI" id="CHEBI:30616"/>
        <dbReference type="ChEBI" id="CHEBI:33019"/>
        <dbReference type="ChEBI" id="CHEBI:57966"/>
        <dbReference type="ChEBI" id="CHEBI:456215"/>
        <dbReference type="EC" id="6.3.2.1"/>
    </reaction>
</comment>
<dbReference type="InterPro" id="IPR004821">
    <property type="entry name" value="Cyt_trans-like"/>
</dbReference>
<gene>
    <name evidence="8" type="primary">panC</name>
    <name evidence="9" type="ORF">SAMN05444394_2813</name>
</gene>
<feature type="binding site" evidence="8">
    <location>
        <begin position="30"/>
        <end position="37"/>
    </location>
    <ligand>
        <name>ATP</name>
        <dbReference type="ChEBI" id="CHEBI:30616"/>
    </ligand>
</feature>
<dbReference type="EMBL" id="FSRC01000002">
    <property type="protein sequence ID" value="SIO00056.1"/>
    <property type="molecule type" value="Genomic_DNA"/>
</dbReference>
<dbReference type="EC" id="6.3.2.1" evidence="8"/>
<protein>
    <recommendedName>
        <fullName evidence="8">Pantothenate synthetase</fullName>
        <shortName evidence="8">PS</shortName>
        <ecNumber evidence="8">6.3.2.1</ecNumber>
    </recommendedName>
    <alternativeName>
        <fullName evidence="8">Pantoate--beta-alanine ligase</fullName>
    </alternativeName>
    <alternativeName>
        <fullName evidence="8">Pantoate-activating enzyme</fullName>
    </alternativeName>
</protein>
<feature type="binding site" evidence="8">
    <location>
        <position position="153"/>
    </location>
    <ligand>
        <name>(R)-pantoate</name>
        <dbReference type="ChEBI" id="CHEBI:15980"/>
    </ligand>
</feature>
<sequence>MQVFNNGAEWHNYWIQTLQTHKSIGFVPTMGALHEGHLDLIKASKKTCDITVVSIFVNPIQFNNAEDFEKYPVLTDQDLSLLRQEEVDYVFLPSMETIYPESPVLSFNFGNLENVLEGEFRPGHFSGVGIIVSKLFNIIRPTIAFFGQKDLQQVAIIKRLALDLSFPLEIQVVPTKREKDGLALSSRNMRLTSIEREKALLLIKSLNQAKNELLTGESWLEVRNKVQQLFEEEALTQLEYFELVHPETFEVFSEFDPHKKSSICVASFVGNVRLIDNLSINP</sequence>
<comment type="subcellular location">
    <subcellularLocation>
        <location evidence="8">Cytoplasm</location>
    </subcellularLocation>
</comment>
<dbReference type="NCBIfam" id="TIGR00018">
    <property type="entry name" value="panC"/>
    <property type="match status" value="1"/>
</dbReference>
<feature type="binding site" evidence="8">
    <location>
        <begin position="184"/>
        <end position="187"/>
    </location>
    <ligand>
        <name>ATP</name>
        <dbReference type="ChEBI" id="CHEBI:30616"/>
    </ligand>
</feature>
<keyword evidence="4 8" id="KW-0566">Pantothenate biosynthesis</keyword>
<comment type="function">
    <text evidence="8">Catalyzes the condensation of pantoate with beta-alanine in an ATP-dependent reaction via a pantoyl-adenylate intermediate.</text>
</comment>
<dbReference type="OrthoDB" id="9773087at2"/>
<dbReference type="GO" id="GO:0015940">
    <property type="term" value="P:pantothenate biosynthetic process"/>
    <property type="evidence" value="ECO:0007669"/>
    <property type="project" value="UniProtKB-UniRule"/>
</dbReference>
<dbReference type="InterPro" id="IPR042176">
    <property type="entry name" value="Pantoate_ligase_C"/>
</dbReference>
<comment type="miscellaneous">
    <text evidence="8">The reaction proceeds by a bi uni uni bi ping pong mechanism.</text>
</comment>
<dbReference type="InterPro" id="IPR003721">
    <property type="entry name" value="Pantoate_ligase"/>
</dbReference>
<keyword evidence="6 8" id="KW-0067">ATP-binding</keyword>
<dbReference type="GO" id="GO:0005829">
    <property type="term" value="C:cytosol"/>
    <property type="evidence" value="ECO:0007669"/>
    <property type="project" value="TreeGrafter"/>
</dbReference>
<feature type="binding site" evidence="8">
    <location>
        <position position="61"/>
    </location>
    <ligand>
        <name>(R)-pantoate</name>
        <dbReference type="ChEBI" id="CHEBI:15980"/>
    </ligand>
</feature>
<dbReference type="HAMAP" id="MF_00158">
    <property type="entry name" value="PanC"/>
    <property type="match status" value="1"/>
</dbReference>
<dbReference type="Gene3D" id="3.40.50.620">
    <property type="entry name" value="HUPs"/>
    <property type="match status" value="1"/>
</dbReference>
<feature type="binding site" evidence="8">
    <location>
        <position position="61"/>
    </location>
    <ligand>
        <name>beta-alanine</name>
        <dbReference type="ChEBI" id="CHEBI:57966"/>
    </ligand>
</feature>
<comment type="subunit">
    <text evidence="8">Homodimer.</text>
</comment>
<dbReference type="AlphaFoldDB" id="A0A1N6FXH2"/>
<dbReference type="STRING" id="226505.SAMN05444394_2813"/>
<dbReference type="PANTHER" id="PTHR21299:SF1">
    <property type="entry name" value="PANTOATE--BETA-ALANINE LIGASE"/>
    <property type="match status" value="1"/>
</dbReference>
<comment type="pathway">
    <text evidence="1 8">Cofactor biosynthesis; (R)-pantothenate biosynthesis; (R)-pantothenate from (R)-pantoate and beta-alanine: step 1/1.</text>
</comment>
<evidence type="ECO:0000256" key="4">
    <source>
        <dbReference type="ARBA" id="ARBA00022655"/>
    </source>
</evidence>
<evidence type="ECO:0000256" key="3">
    <source>
        <dbReference type="ARBA" id="ARBA00022598"/>
    </source>
</evidence>
<comment type="caution">
    <text evidence="8">Lacks conserved residue(s) required for the propagation of feature annotation.</text>
</comment>
<keyword evidence="5 8" id="KW-0547">Nucleotide-binding</keyword>
<reference evidence="10" key="1">
    <citation type="submission" date="2016-11" db="EMBL/GenBank/DDBJ databases">
        <authorList>
            <person name="Varghese N."/>
            <person name="Submissions S."/>
        </authorList>
    </citation>
    <scope>NUCLEOTIDE SEQUENCE [LARGE SCALE GENOMIC DNA]</scope>
    <source>
        <strain evidence="10">DSM 15292</strain>
    </source>
</reference>
<feature type="binding site" evidence="8">
    <location>
        <begin position="147"/>
        <end position="150"/>
    </location>
    <ligand>
        <name>ATP</name>
        <dbReference type="ChEBI" id="CHEBI:30616"/>
    </ligand>
</feature>